<gene>
    <name evidence="2" type="primary">txxe 3219</name>
    <name evidence="2" type="ORF">TXXE_17280</name>
</gene>
<comment type="caution">
    <text evidence="2">The sequence shown here is derived from an EMBL/GenBank/DDBJ whole genome shotgun (WGS) entry which is preliminary data.</text>
</comment>
<accession>A0ABM8V8C2</accession>
<evidence type="ECO:0000256" key="1">
    <source>
        <dbReference type="SAM" id="MobiDB-lite"/>
    </source>
</evidence>
<dbReference type="Proteomes" id="UP000681526">
    <property type="component" value="Unassembled WGS sequence"/>
</dbReference>
<name>A0ABM8V8C2_THEXY</name>
<dbReference type="RefSeq" id="WP_213486187.1">
    <property type="nucleotide sequence ID" value="NZ_CAJRAY010000087.1"/>
</dbReference>
<dbReference type="EMBL" id="CAJRAY010000087">
    <property type="protein sequence ID" value="CAG5091963.1"/>
    <property type="molecule type" value="Genomic_DNA"/>
</dbReference>
<proteinExistence type="predicted"/>
<sequence>MAKKNRASKADVQTTDLNRLPVEDTEFAGEYAAERNRKQKSKAEKQ</sequence>
<keyword evidence="3" id="KW-1185">Reference proteome</keyword>
<evidence type="ECO:0008006" key="4">
    <source>
        <dbReference type="Google" id="ProtNLM"/>
    </source>
</evidence>
<feature type="compositionally biased region" description="Basic and acidic residues" evidence="1">
    <location>
        <begin position="32"/>
        <end position="46"/>
    </location>
</feature>
<reference evidence="2 3" key="1">
    <citation type="submission" date="2021-04" db="EMBL/GenBank/DDBJ databases">
        <authorList>
            <person name="Rakotoarivonina H."/>
        </authorList>
    </citation>
    <scope>NUCLEOTIDE SEQUENCE [LARGE SCALE GENOMIC DNA]</scope>
    <source>
        <strain evidence="2 3">XE</strain>
    </source>
</reference>
<protein>
    <recommendedName>
        <fullName evidence="4">YfhD family protein</fullName>
    </recommendedName>
</protein>
<organism evidence="2 3">
    <name type="scientific">Thermobacillus xylanilyticus</name>
    <dbReference type="NCBI Taxonomy" id="76633"/>
    <lineage>
        <taxon>Bacteria</taxon>
        <taxon>Bacillati</taxon>
        <taxon>Bacillota</taxon>
        <taxon>Bacilli</taxon>
        <taxon>Bacillales</taxon>
        <taxon>Paenibacillaceae</taxon>
        <taxon>Thermobacillus</taxon>
    </lineage>
</organism>
<feature type="region of interest" description="Disordered" evidence="1">
    <location>
        <begin position="1"/>
        <end position="46"/>
    </location>
</feature>
<evidence type="ECO:0000313" key="2">
    <source>
        <dbReference type="EMBL" id="CAG5091963.1"/>
    </source>
</evidence>
<evidence type="ECO:0000313" key="3">
    <source>
        <dbReference type="Proteomes" id="UP000681526"/>
    </source>
</evidence>